<dbReference type="GO" id="GO:0008270">
    <property type="term" value="F:zinc ion binding"/>
    <property type="evidence" value="ECO:0007669"/>
    <property type="project" value="UniProtKB-KW"/>
</dbReference>
<dbReference type="AlphaFoldDB" id="A0AAN9EFM8"/>
<dbReference type="PANTHER" id="PTHR45786:SF74">
    <property type="entry name" value="ATP-DEPENDENT DNA HELICASE"/>
    <property type="match status" value="1"/>
</dbReference>
<dbReference type="Proteomes" id="UP001372338">
    <property type="component" value="Unassembled WGS sequence"/>
</dbReference>
<organism evidence="7 8">
    <name type="scientific">Crotalaria pallida</name>
    <name type="common">Smooth rattlebox</name>
    <name type="synonym">Crotalaria striata</name>
    <dbReference type="NCBI Taxonomy" id="3830"/>
    <lineage>
        <taxon>Eukaryota</taxon>
        <taxon>Viridiplantae</taxon>
        <taxon>Streptophyta</taxon>
        <taxon>Embryophyta</taxon>
        <taxon>Tracheophyta</taxon>
        <taxon>Spermatophyta</taxon>
        <taxon>Magnoliopsida</taxon>
        <taxon>eudicotyledons</taxon>
        <taxon>Gunneridae</taxon>
        <taxon>Pentapetalae</taxon>
        <taxon>rosids</taxon>
        <taxon>fabids</taxon>
        <taxon>Fabales</taxon>
        <taxon>Fabaceae</taxon>
        <taxon>Papilionoideae</taxon>
        <taxon>50 kb inversion clade</taxon>
        <taxon>genistoids sensu lato</taxon>
        <taxon>core genistoids</taxon>
        <taxon>Crotalarieae</taxon>
        <taxon>Crotalaria</taxon>
    </lineage>
</organism>
<dbReference type="PANTHER" id="PTHR45786">
    <property type="entry name" value="DNA BINDING PROTEIN-LIKE"/>
    <property type="match status" value="1"/>
</dbReference>
<name>A0AAN9EFM8_CROPI</name>
<feature type="domain" description="Replication factor A C-terminal" evidence="6">
    <location>
        <begin position="57"/>
        <end position="139"/>
    </location>
</feature>
<comment type="caution">
    <text evidence="7">The sequence shown here is derived from an EMBL/GenBank/DDBJ whole genome shotgun (WGS) entry which is preliminary data.</text>
</comment>
<gene>
    <name evidence="7" type="ORF">RIF29_28865</name>
</gene>
<evidence type="ECO:0000256" key="3">
    <source>
        <dbReference type="ARBA" id="ARBA00022771"/>
    </source>
</evidence>
<dbReference type="EMBL" id="JAYWIO010000006">
    <property type="protein sequence ID" value="KAK7255455.1"/>
    <property type="molecule type" value="Genomic_DNA"/>
</dbReference>
<dbReference type="CDD" id="cd04476">
    <property type="entry name" value="RPA1_DBD_C"/>
    <property type="match status" value="1"/>
</dbReference>
<dbReference type="Gene3D" id="2.40.50.140">
    <property type="entry name" value="Nucleic acid-binding proteins"/>
    <property type="match status" value="1"/>
</dbReference>
<comment type="similarity">
    <text evidence="1">Belongs to the replication factor A protein 1 family.</text>
</comment>
<sequence>MMPANKFEYCPCGKIECTLFGDFADQIKCFIEPGNIHPPVIVLLYAKVKLYKGVFVVFATIAHVIHDDNWWYPACKCHKSVTADNDMYYCSACRKHVFSVIPRFRVKFEALDDSGVANLVMFDYDVAYLLKKTCSELLAGLKEVEPALHYLSYASEESLGGWVPDEFEALVGKKLLFKVTKNTSLVSTFGDTYRGGWGLPANKFGVALCNCSSIAIMESENIYRNNARLARLRRGASASRKKRMSERIQINKCSPATPQDIAIRSRAPLSRRRLGNNFSSSSAFQTDQFKLIRGSCYRNSLYSTVIGSGDGCVRSPMFFPASMRVKIKVFNRMRSFRNDAISTSLDESLVQDLINMIDEYNVLAKSFRRVRDHYASNYVVPMSLRLFRHQSNDAHIYNLPSVDEVAALIVGDFES</sequence>
<dbReference type="InterPro" id="IPR013955">
    <property type="entry name" value="Rep_factor-A_C"/>
</dbReference>
<dbReference type="Pfam" id="PF08646">
    <property type="entry name" value="Rep_fac-A_C"/>
    <property type="match status" value="1"/>
</dbReference>
<keyword evidence="5" id="KW-0238">DNA-binding</keyword>
<keyword evidence="4" id="KW-0862">Zinc</keyword>
<protein>
    <recommendedName>
        <fullName evidence="6">Replication factor A C-terminal domain-containing protein</fullName>
    </recommendedName>
</protein>
<evidence type="ECO:0000256" key="1">
    <source>
        <dbReference type="ARBA" id="ARBA00005690"/>
    </source>
</evidence>
<keyword evidence="8" id="KW-1185">Reference proteome</keyword>
<dbReference type="InterPro" id="IPR047192">
    <property type="entry name" value="Euk_RPA1_DBD_C"/>
</dbReference>
<accession>A0AAN9EFM8</accession>
<evidence type="ECO:0000256" key="4">
    <source>
        <dbReference type="ARBA" id="ARBA00022833"/>
    </source>
</evidence>
<evidence type="ECO:0000259" key="6">
    <source>
        <dbReference type="Pfam" id="PF08646"/>
    </source>
</evidence>
<evidence type="ECO:0000256" key="5">
    <source>
        <dbReference type="ARBA" id="ARBA00023125"/>
    </source>
</evidence>
<evidence type="ECO:0000313" key="7">
    <source>
        <dbReference type="EMBL" id="KAK7255455.1"/>
    </source>
</evidence>
<evidence type="ECO:0000256" key="2">
    <source>
        <dbReference type="ARBA" id="ARBA00022723"/>
    </source>
</evidence>
<dbReference type="SUPFAM" id="SSF50249">
    <property type="entry name" value="Nucleic acid-binding proteins"/>
    <property type="match status" value="1"/>
</dbReference>
<reference evidence="7 8" key="1">
    <citation type="submission" date="2024-01" db="EMBL/GenBank/DDBJ databases">
        <title>The genomes of 5 underutilized Papilionoideae crops provide insights into root nodulation and disease resistanc.</title>
        <authorList>
            <person name="Yuan L."/>
        </authorList>
    </citation>
    <scope>NUCLEOTIDE SEQUENCE [LARGE SCALE GENOMIC DNA]</scope>
    <source>
        <strain evidence="7">ZHUSHIDOU_FW_LH</strain>
        <tissue evidence="7">Leaf</tissue>
    </source>
</reference>
<keyword evidence="3" id="KW-0863">Zinc-finger</keyword>
<proteinExistence type="inferred from homology"/>
<evidence type="ECO:0000313" key="8">
    <source>
        <dbReference type="Proteomes" id="UP001372338"/>
    </source>
</evidence>
<dbReference type="GO" id="GO:0003677">
    <property type="term" value="F:DNA binding"/>
    <property type="evidence" value="ECO:0007669"/>
    <property type="project" value="UniProtKB-KW"/>
</dbReference>
<keyword evidence="2" id="KW-0479">Metal-binding</keyword>
<dbReference type="InterPro" id="IPR012340">
    <property type="entry name" value="NA-bd_OB-fold"/>
</dbReference>